<evidence type="ECO:0000313" key="8">
    <source>
        <dbReference type="EMBL" id="GMM35074.1"/>
    </source>
</evidence>
<gene>
    <name evidence="8" type="ORF">DASC09_023990</name>
</gene>
<feature type="domain" description="FAD-binding PCMH-type" evidence="7">
    <location>
        <begin position="27"/>
        <end position="281"/>
    </location>
</feature>
<dbReference type="InterPro" id="IPR006094">
    <property type="entry name" value="Oxid_FAD_bind_N"/>
</dbReference>
<dbReference type="Gene3D" id="3.30.43.10">
    <property type="entry name" value="Uridine Diphospho-n-acetylenolpyruvylglucosamine Reductase, domain 2"/>
    <property type="match status" value="1"/>
</dbReference>
<dbReference type="PANTHER" id="PTHR43762">
    <property type="entry name" value="L-GULONOLACTONE OXIDASE"/>
    <property type="match status" value="1"/>
</dbReference>
<protein>
    <recommendedName>
        <fullName evidence="3">D-arabinono-1,4-lactone oxidase</fullName>
        <ecNumber evidence="2">1.1.3.37</ecNumber>
    </recommendedName>
    <alternativeName>
        <fullName evidence="5">L-galactono-gamma-lactone oxidase</fullName>
    </alternativeName>
</protein>
<dbReference type="Pfam" id="PF04030">
    <property type="entry name" value="ALO"/>
    <property type="match status" value="1"/>
</dbReference>
<dbReference type="Gene3D" id="3.30.465.10">
    <property type="match status" value="1"/>
</dbReference>
<organism evidence="8 9">
    <name type="scientific">Saccharomycopsis crataegensis</name>
    <dbReference type="NCBI Taxonomy" id="43959"/>
    <lineage>
        <taxon>Eukaryota</taxon>
        <taxon>Fungi</taxon>
        <taxon>Dikarya</taxon>
        <taxon>Ascomycota</taxon>
        <taxon>Saccharomycotina</taxon>
        <taxon>Saccharomycetes</taxon>
        <taxon>Saccharomycopsidaceae</taxon>
        <taxon>Saccharomycopsis</taxon>
    </lineage>
</organism>
<dbReference type="GeneID" id="90073053"/>
<dbReference type="InterPro" id="IPR016169">
    <property type="entry name" value="FAD-bd_PCMH_sub2"/>
</dbReference>
<feature type="compositionally biased region" description="Basic and acidic residues" evidence="6">
    <location>
        <begin position="72"/>
        <end position="95"/>
    </location>
</feature>
<evidence type="ECO:0000313" key="9">
    <source>
        <dbReference type="Proteomes" id="UP001360560"/>
    </source>
</evidence>
<sequence>MQLPSLPSSLVPITSTKHIHQTWAKTFTTKPDYYFQPRNVAEVRQVVNFARENGARIVCVGSVHSPSDLAVEDSKSRDNKLRPGRKTDGDGETYSIKEDERTDDKLVGLDERLKRTAWVMNLDFMDKIVDISWCESGKGRKSKNIGSVDNNEPNINEKIDVDSSIENIKYCNDFDYADITVQAGIRIYQLNNSLASLGLAFQNLGNITDQSIAGLIGTGSHGSTAYQGPLDRQVLELWIMDSQGEVWHCSELKNVELFRAGLVSLGKIGIIVAVKLRFVKKFKIGYRIDVVGFGELSRLWPNLWTASEFVRVWWYPYTEKCVIWRGWKMDNNNNNGSGKNKLIPAISSLVKKLIKVSATAIWKVIHEVLLYICIRYYPSSLPILSRYVFWKEYGKAPALVSLYGIDTDELTVKDSTDAFAVDCLYSQYVNEWAIPIDDGVNFLETFNNVIDEAKNNNQWYIHDPVELRCSNHSINEQVSVPSSEGITSQWGATAGNSVGGYLDATQKGKEVTLYVNLVTYRPLGYPTKHGRASRAFESLCVEHGGLPHWAKNFIGSKEYYDDDNDDDNDDDDDNRLIGYRSLIIERYGDDLKQWQKVRLEMDRQGVFISSYGWCLRNGLL</sequence>
<dbReference type="EC" id="1.1.3.37" evidence="2"/>
<comment type="caution">
    <text evidence="8">The sequence shown here is derived from an EMBL/GenBank/DDBJ whole genome shotgun (WGS) entry which is preliminary data.</text>
</comment>
<dbReference type="GO" id="GO:0071949">
    <property type="term" value="F:FAD binding"/>
    <property type="evidence" value="ECO:0007669"/>
    <property type="project" value="InterPro"/>
</dbReference>
<dbReference type="GO" id="GO:0016020">
    <property type="term" value="C:membrane"/>
    <property type="evidence" value="ECO:0007669"/>
    <property type="project" value="InterPro"/>
</dbReference>
<dbReference type="InterPro" id="IPR016167">
    <property type="entry name" value="FAD-bd_PCMH_sub1"/>
</dbReference>
<dbReference type="EMBL" id="BTFZ01000004">
    <property type="protein sequence ID" value="GMM35074.1"/>
    <property type="molecule type" value="Genomic_DNA"/>
</dbReference>
<dbReference type="Proteomes" id="UP001360560">
    <property type="component" value="Unassembled WGS sequence"/>
</dbReference>
<evidence type="ECO:0000256" key="3">
    <source>
        <dbReference type="ARBA" id="ARBA00016426"/>
    </source>
</evidence>
<dbReference type="PIRSF" id="PIRSF000136">
    <property type="entry name" value="LGO_GLO"/>
    <property type="match status" value="1"/>
</dbReference>
<evidence type="ECO:0000256" key="6">
    <source>
        <dbReference type="SAM" id="MobiDB-lite"/>
    </source>
</evidence>
<dbReference type="InterPro" id="IPR007173">
    <property type="entry name" value="ALO_C"/>
</dbReference>
<dbReference type="InterPro" id="IPR016166">
    <property type="entry name" value="FAD-bd_PCMH"/>
</dbReference>
<keyword evidence="4" id="KW-0560">Oxidoreductase</keyword>
<evidence type="ECO:0000256" key="4">
    <source>
        <dbReference type="ARBA" id="ARBA00023002"/>
    </source>
</evidence>
<dbReference type="InterPro" id="IPR010031">
    <property type="entry name" value="FAD_lactone_oxidase-like"/>
</dbReference>
<dbReference type="Pfam" id="PF01565">
    <property type="entry name" value="FAD_binding_4"/>
    <property type="match status" value="1"/>
</dbReference>
<dbReference type="AlphaFoldDB" id="A0AAV5QKC3"/>
<evidence type="ECO:0000256" key="1">
    <source>
        <dbReference type="ARBA" id="ARBA00005083"/>
    </source>
</evidence>
<dbReference type="GO" id="GO:0005739">
    <property type="term" value="C:mitochondrion"/>
    <property type="evidence" value="ECO:0007669"/>
    <property type="project" value="TreeGrafter"/>
</dbReference>
<reference evidence="8 9" key="1">
    <citation type="journal article" date="2023" name="Elife">
        <title>Identification of key yeast species and microbe-microbe interactions impacting larval growth of Drosophila in the wild.</title>
        <authorList>
            <person name="Mure A."/>
            <person name="Sugiura Y."/>
            <person name="Maeda R."/>
            <person name="Honda K."/>
            <person name="Sakurai N."/>
            <person name="Takahashi Y."/>
            <person name="Watada M."/>
            <person name="Katoh T."/>
            <person name="Gotoh A."/>
            <person name="Gotoh Y."/>
            <person name="Taniguchi I."/>
            <person name="Nakamura K."/>
            <person name="Hayashi T."/>
            <person name="Katayama T."/>
            <person name="Uemura T."/>
            <person name="Hattori Y."/>
        </authorList>
    </citation>
    <scope>NUCLEOTIDE SEQUENCE [LARGE SCALE GENOMIC DNA]</scope>
    <source>
        <strain evidence="8 9">SC-9</strain>
    </source>
</reference>
<dbReference type="InterPro" id="IPR036318">
    <property type="entry name" value="FAD-bd_PCMH-like_sf"/>
</dbReference>
<feature type="region of interest" description="Disordered" evidence="6">
    <location>
        <begin position="68"/>
        <end position="95"/>
    </location>
</feature>
<comment type="pathway">
    <text evidence="1">Cofactor biosynthesis; D-erythroascorbate biosynthesis; dehydro-D-arabinono-1,4-lactone from D-arabinose: step 2/2.</text>
</comment>
<dbReference type="Gene3D" id="3.30.70.2520">
    <property type="match status" value="1"/>
</dbReference>
<evidence type="ECO:0000256" key="2">
    <source>
        <dbReference type="ARBA" id="ARBA00013136"/>
    </source>
</evidence>
<evidence type="ECO:0000256" key="5">
    <source>
        <dbReference type="ARBA" id="ARBA00033418"/>
    </source>
</evidence>
<keyword evidence="9" id="KW-1185">Reference proteome</keyword>
<proteinExistence type="predicted"/>
<dbReference type="PANTHER" id="PTHR43762:SF1">
    <property type="entry name" value="D-ARABINONO-1,4-LACTONE OXIDASE"/>
    <property type="match status" value="1"/>
</dbReference>
<dbReference type="RefSeq" id="XP_064852074.1">
    <property type="nucleotide sequence ID" value="XM_064996002.1"/>
</dbReference>
<evidence type="ECO:0000259" key="7">
    <source>
        <dbReference type="PROSITE" id="PS51387"/>
    </source>
</evidence>
<dbReference type="GO" id="GO:0003885">
    <property type="term" value="F:D-arabinono-1,4-lactone oxidase activity"/>
    <property type="evidence" value="ECO:0007669"/>
    <property type="project" value="UniProtKB-EC"/>
</dbReference>
<accession>A0AAV5QKC3</accession>
<dbReference type="PROSITE" id="PS51387">
    <property type="entry name" value="FAD_PCMH"/>
    <property type="match status" value="1"/>
</dbReference>
<dbReference type="SUPFAM" id="SSF56176">
    <property type="entry name" value="FAD-binding/transporter-associated domain-like"/>
    <property type="match status" value="2"/>
</dbReference>
<name>A0AAV5QKC3_9ASCO</name>